<evidence type="ECO:0008006" key="3">
    <source>
        <dbReference type="Google" id="ProtNLM"/>
    </source>
</evidence>
<evidence type="ECO:0000313" key="2">
    <source>
        <dbReference type="Proteomes" id="UP000217209"/>
    </source>
</evidence>
<dbReference type="Proteomes" id="UP000217209">
    <property type="component" value="Chromosome"/>
</dbReference>
<dbReference type="InterPro" id="IPR036689">
    <property type="entry name" value="ESAT-6-like_sf"/>
</dbReference>
<protein>
    <recommendedName>
        <fullName evidence="3">WXG domain conatining protein</fullName>
    </recommendedName>
</protein>
<keyword evidence="2" id="KW-1185">Reference proteome</keyword>
<gene>
    <name evidence="1" type="ORF">CGLAU_01215</name>
</gene>
<dbReference type="Pfam" id="PF06013">
    <property type="entry name" value="WXG100"/>
    <property type="match status" value="1"/>
</dbReference>
<dbReference type="OrthoDB" id="5193456at2"/>
<dbReference type="AlphaFoldDB" id="A0A1Q2HTR5"/>
<name>A0A1Q2HTR5_9CORY</name>
<dbReference type="Gene3D" id="1.10.287.1060">
    <property type="entry name" value="ESAT-6-like"/>
    <property type="match status" value="1"/>
</dbReference>
<dbReference type="SUPFAM" id="SSF140453">
    <property type="entry name" value="EsxAB dimer-like"/>
    <property type="match status" value="1"/>
</dbReference>
<dbReference type="InterPro" id="IPR010310">
    <property type="entry name" value="T7SS_ESAT-6-like"/>
</dbReference>
<sequence>MSQSNELSVEHSAVATHISSLQENHTQLTDQAKQFITAIEPLKNSWKGASVGAWENMTNAWSENMEMINQALGTLTGRVDDAGQQYQSGEQEQTDELQQAFAGMNFQSGPIL</sequence>
<dbReference type="RefSeq" id="WP_095659111.1">
    <property type="nucleotide sequence ID" value="NZ_BAAAKB010000011.1"/>
</dbReference>
<evidence type="ECO:0000313" key="1">
    <source>
        <dbReference type="EMBL" id="AQQ14234.1"/>
    </source>
</evidence>
<reference evidence="1 2" key="1">
    <citation type="submission" date="2016-12" db="EMBL/GenBank/DDBJ databases">
        <authorList>
            <person name="Song W.-J."/>
            <person name="Kurnit D.M."/>
        </authorList>
    </citation>
    <scope>NUCLEOTIDE SEQUENCE [LARGE SCALE GENOMIC DNA]</scope>
    <source>
        <strain evidence="1 2">DSM 30827</strain>
    </source>
</reference>
<dbReference type="KEGG" id="cgv:CGLAU_01215"/>
<accession>A0A1Q2HTR5</accession>
<dbReference type="EMBL" id="CP019688">
    <property type="protein sequence ID" value="AQQ14234.1"/>
    <property type="molecule type" value="Genomic_DNA"/>
</dbReference>
<organism evidence="1 2">
    <name type="scientific">Corynebacterium glaucum</name>
    <dbReference type="NCBI Taxonomy" id="187491"/>
    <lineage>
        <taxon>Bacteria</taxon>
        <taxon>Bacillati</taxon>
        <taxon>Actinomycetota</taxon>
        <taxon>Actinomycetes</taxon>
        <taxon>Mycobacteriales</taxon>
        <taxon>Corynebacteriaceae</taxon>
        <taxon>Corynebacterium</taxon>
    </lineage>
</organism>
<proteinExistence type="predicted"/>